<feature type="signal peptide" evidence="1">
    <location>
        <begin position="1"/>
        <end position="22"/>
    </location>
</feature>
<dbReference type="Proteomes" id="UP000789831">
    <property type="component" value="Unassembled WGS sequence"/>
</dbReference>
<comment type="caution">
    <text evidence="2">The sequence shown here is derived from an EMBL/GenBank/DDBJ whole genome shotgun (WGS) entry which is preliminary data.</text>
</comment>
<name>A0A9N9A2W2_9GLOM</name>
<evidence type="ECO:0000313" key="3">
    <source>
        <dbReference type="Proteomes" id="UP000789831"/>
    </source>
</evidence>
<proteinExistence type="predicted"/>
<dbReference type="EMBL" id="CAJVPL010000617">
    <property type="protein sequence ID" value="CAG8515035.1"/>
    <property type="molecule type" value="Genomic_DNA"/>
</dbReference>
<feature type="chain" id="PRO_5040144705" evidence="1">
    <location>
        <begin position="23"/>
        <end position="114"/>
    </location>
</feature>
<evidence type="ECO:0000256" key="1">
    <source>
        <dbReference type="SAM" id="SignalP"/>
    </source>
</evidence>
<organism evidence="2 3">
    <name type="scientific">Ambispora gerdemannii</name>
    <dbReference type="NCBI Taxonomy" id="144530"/>
    <lineage>
        <taxon>Eukaryota</taxon>
        <taxon>Fungi</taxon>
        <taxon>Fungi incertae sedis</taxon>
        <taxon>Mucoromycota</taxon>
        <taxon>Glomeromycotina</taxon>
        <taxon>Glomeromycetes</taxon>
        <taxon>Archaeosporales</taxon>
        <taxon>Ambisporaceae</taxon>
        <taxon>Ambispora</taxon>
    </lineage>
</organism>
<accession>A0A9N9A2W2</accession>
<dbReference type="OrthoDB" id="10573475at2759"/>
<evidence type="ECO:0000313" key="2">
    <source>
        <dbReference type="EMBL" id="CAG8515035.1"/>
    </source>
</evidence>
<dbReference type="AlphaFoldDB" id="A0A9N9A2W2"/>
<protein>
    <submittedName>
        <fullName evidence="2">11814_t:CDS:1</fullName>
    </submittedName>
</protein>
<keyword evidence="3" id="KW-1185">Reference proteome</keyword>
<gene>
    <name evidence="2" type="ORF">AGERDE_LOCUS4939</name>
</gene>
<keyword evidence="1" id="KW-0732">Signal</keyword>
<sequence>MLSKFLSFAAIFTIFSSILVDAVPIANNNVNSVPALAAFGAAIPLLVQNPVVNKRTFNLPSLVALGSGPGQATVPVIAALSTTNPGLLKVLPLAAFPGAVHGIPALALLTSGVL</sequence>
<reference evidence="2" key="1">
    <citation type="submission" date="2021-06" db="EMBL/GenBank/DDBJ databases">
        <authorList>
            <person name="Kallberg Y."/>
            <person name="Tangrot J."/>
            <person name="Rosling A."/>
        </authorList>
    </citation>
    <scope>NUCLEOTIDE SEQUENCE</scope>
    <source>
        <strain evidence="2">MT106</strain>
    </source>
</reference>